<proteinExistence type="inferred from homology"/>
<dbReference type="PANTHER" id="PTHR30502:SF0">
    <property type="entry name" value="PHOSPHOENOLPYRUVATE CARBOXYLASE FAMILY PROTEIN"/>
    <property type="match status" value="1"/>
</dbReference>
<evidence type="ECO:0000313" key="6">
    <source>
        <dbReference type="Proteomes" id="UP000238322"/>
    </source>
</evidence>
<dbReference type="GO" id="GO:0005737">
    <property type="term" value="C:cytoplasm"/>
    <property type="evidence" value="ECO:0007669"/>
    <property type="project" value="TreeGrafter"/>
</dbReference>
<dbReference type="RefSeq" id="WP_105330475.1">
    <property type="nucleotide sequence ID" value="NZ_PUHY01000010.1"/>
</dbReference>
<sequence>MRHNPVKAKLRAGEPTFGTWLSLGDLYATRVLARMSWDWLALDIEHSAIDWAQATMIFGAVADAGSVPLARIPDGDHTTIKRTLDAGAWGIIVPMVDTVEQGKAAIAAAKYPPVGNRSVGGGMHAMNFGATAGDYYKQANYEILVVLQTESPTGVANAEQIYALPGCDAIFVGPNDLRAQMRSGDGTDPTPDQHEAMIQRVIEAGKKVSCPTGMHTMEAEEALKRAEEGMQFLAVGSDLRMMTVYAQESLKKIRPNGDQRDLARY</sequence>
<dbReference type="AlphaFoldDB" id="A0A2S8FRD5"/>
<dbReference type="PANTHER" id="PTHR30502">
    <property type="entry name" value="2-KETO-3-DEOXY-L-RHAMNONATE ALDOLASE"/>
    <property type="match status" value="1"/>
</dbReference>
<evidence type="ECO:0000256" key="1">
    <source>
        <dbReference type="ARBA" id="ARBA00005568"/>
    </source>
</evidence>
<dbReference type="Pfam" id="PF03328">
    <property type="entry name" value="HpcH_HpaI"/>
    <property type="match status" value="1"/>
</dbReference>
<keyword evidence="2" id="KW-0479">Metal-binding</keyword>
<protein>
    <submittedName>
        <fullName evidence="5">2-dehydro-3-deoxyglucarate aldolase</fullName>
    </submittedName>
</protein>
<gene>
    <name evidence="5" type="ORF">C5Y83_14690</name>
</gene>
<organism evidence="5 6">
    <name type="scientific">Blastopirellula marina</name>
    <dbReference type="NCBI Taxonomy" id="124"/>
    <lineage>
        <taxon>Bacteria</taxon>
        <taxon>Pseudomonadati</taxon>
        <taxon>Planctomycetota</taxon>
        <taxon>Planctomycetia</taxon>
        <taxon>Pirellulales</taxon>
        <taxon>Pirellulaceae</taxon>
        <taxon>Blastopirellula</taxon>
    </lineage>
</organism>
<dbReference type="SUPFAM" id="SSF51621">
    <property type="entry name" value="Phosphoenolpyruvate/pyruvate domain"/>
    <property type="match status" value="1"/>
</dbReference>
<reference evidence="5 6" key="1">
    <citation type="submission" date="2018-02" db="EMBL/GenBank/DDBJ databases">
        <title>Comparative genomes isolates from brazilian mangrove.</title>
        <authorList>
            <person name="Araujo J.E."/>
            <person name="Taketani R.G."/>
            <person name="Silva M.C.P."/>
            <person name="Loureco M.V."/>
            <person name="Andreote F.D."/>
        </authorList>
    </citation>
    <scope>NUCLEOTIDE SEQUENCE [LARGE SCALE GENOMIC DNA]</scope>
    <source>
        <strain evidence="5 6">Hex-1 MGV</strain>
    </source>
</reference>
<evidence type="ECO:0000256" key="2">
    <source>
        <dbReference type="ARBA" id="ARBA00022723"/>
    </source>
</evidence>
<dbReference type="InterPro" id="IPR040442">
    <property type="entry name" value="Pyrv_kinase-like_dom_sf"/>
</dbReference>
<feature type="domain" description="HpcH/HpaI aldolase/citrate lyase" evidence="4">
    <location>
        <begin position="18"/>
        <end position="241"/>
    </location>
</feature>
<evidence type="ECO:0000256" key="3">
    <source>
        <dbReference type="ARBA" id="ARBA00023239"/>
    </source>
</evidence>
<dbReference type="InterPro" id="IPR015813">
    <property type="entry name" value="Pyrv/PenolPyrv_kinase-like_dom"/>
</dbReference>
<comment type="similarity">
    <text evidence="1">Belongs to the HpcH/HpaI aldolase family.</text>
</comment>
<keyword evidence="3" id="KW-0456">Lyase</keyword>
<dbReference type="Proteomes" id="UP000238322">
    <property type="component" value="Unassembled WGS sequence"/>
</dbReference>
<dbReference type="OrthoDB" id="86160at2"/>
<dbReference type="GO" id="GO:0046872">
    <property type="term" value="F:metal ion binding"/>
    <property type="evidence" value="ECO:0007669"/>
    <property type="project" value="UniProtKB-KW"/>
</dbReference>
<name>A0A2S8FRD5_9BACT</name>
<dbReference type="EMBL" id="PUHY01000010">
    <property type="protein sequence ID" value="PQO34745.1"/>
    <property type="molecule type" value="Genomic_DNA"/>
</dbReference>
<comment type="caution">
    <text evidence="5">The sequence shown here is derived from an EMBL/GenBank/DDBJ whole genome shotgun (WGS) entry which is preliminary data.</text>
</comment>
<accession>A0A2S8FRD5</accession>
<dbReference type="InterPro" id="IPR050251">
    <property type="entry name" value="HpcH-HpaI_aldolase"/>
</dbReference>
<evidence type="ECO:0000313" key="5">
    <source>
        <dbReference type="EMBL" id="PQO34745.1"/>
    </source>
</evidence>
<dbReference type="GO" id="GO:0016832">
    <property type="term" value="F:aldehyde-lyase activity"/>
    <property type="evidence" value="ECO:0007669"/>
    <property type="project" value="TreeGrafter"/>
</dbReference>
<dbReference type="Gene3D" id="3.20.20.60">
    <property type="entry name" value="Phosphoenolpyruvate-binding domains"/>
    <property type="match status" value="1"/>
</dbReference>
<evidence type="ECO:0000259" key="4">
    <source>
        <dbReference type="Pfam" id="PF03328"/>
    </source>
</evidence>
<dbReference type="InterPro" id="IPR005000">
    <property type="entry name" value="Aldolase/citrate-lyase_domain"/>
</dbReference>